<dbReference type="OrthoDB" id="3055037at2759"/>
<dbReference type="EMBL" id="KN833032">
    <property type="protein sequence ID" value="KIM76685.1"/>
    <property type="molecule type" value="Genomic_DNA"/>
</dbReference>
<dbReference type="InParanoid" id="A0A0C3EVZ7"/>
<dbReference type="InterPro" id="IPR041539">
    <property type="entry name" value="CxC5"/>
</dbReference>
<dbReference type="Pfam" id="PF18721">
    <property type="entry name" value="CxC6"/>
    <property type="match status" value="1"/>
</dbReference>
<evidence type="ECO:0000313" key="3">
    <source>
        <dbReference type="EMBL" id="KIM76685.1"/>
    </source>
</evidence>
<dbReference type="Proteomes" id="UP000054166">
    <property type="component" value="Unassembled WGS sequence"/>
</dbReference>
<dbReference type="AlphaFoldDB" id="A0A0C3EVZ7"/>
<feature type="domain" description="CxC6 like cysteine cluster associated with KDZ" evidence="2">
    <location>
        <begin position="330"/>
        <end position="406"/>
    </location>
</feature>
<keyword evidence="4" id="KW-1185">Reference proteome</keyword>
<proteinExistence type="predicted"/>
<reference evidence="4" key="2">
    <citation type="submission" date="2015-01" db="EMBL/GenBank/DDBJ databases">
        <title>Evolutionary Origins and Diversification of the Mycorrhizal Mutualists.</title>
        <authorList>
            <consortium name="DOE Joint Genome Institute"/>
            <consortium name="Mycorrhizal Genomics Consortium"/>
            <person name="Kohler A."/>
            <person name="Kuo A."/>
            <person name="Nagy L.G."/>
            <person name="Floudas D."/>
            <person name="Copeland A."/>
            <person name="Barry K.W."/>
            <person name="Cichocki N."/>
            <person name="Veneault-Fourrey C."/>
            <person name="LaButti K."/>
            <person name="Lindquist E.A."/>
            <person name="Lipzen A."/>
            <person name="Lundell T."/>
            <person name="Morin E."/>
            <person name="Murat C."/>
            <person name="Riley R."/>
            <person name="Ohm R."/>
            <person name="Sun H."/>
            <person name="Tunlid A."/>
            <person name="Henrissat B."/>
            <person name="Grigoriev I.V."/>
            <person name="Hibbett D.S."/>
            <person name="Martin F."/>
        </authorList>
    </citation>
    <scope>NUCLEOTIDE SEQUENCE [LARGE SCALE GENOMIC DNA]</scope>
    <source>
        <strain evidence="4">F 1598</strain>
    </source>
</reference>
<name>A0A0C3EVZ7_PILCF</name>
<evidence type="ECO:0000313" key="4">
    <source>
        <dbReference type="Proteomes" id="UP000054166"/>
    </source>
</evidence>
<evidence type="ECO:0000259" key="1">
    <source>
        <dbReference type="Pfam" id="PF18718"/>
    </source>
</evidence>
<dbReference type="HOGENOM" id="CLU_004966_4_0_1"/>
<protein>
    <recommendedName>
        <fullName evidence="5">CxC5 like cysteine cluster associated with KDZ domain-containing protein</fullName>
    </recommendedName>
</protein>
<dbReference type="Pfam" id="PF18718">
    <property type="entry name" value="CxC5"/>
    <property type="match status" value="1"/>
</dbReference>
<evidence type="ECO:0008006" key="5">
    <source>
        <dbReference type="Google" id="ProtNLM"/>
    </source>
</evidence>
<sequence length="538" mass="60653">MDLEVLLKQLQHHEGLQQLSLGKVMSFVNRASMLKRDIMQPQHPSVPVDEAPETLPPSVSHFLSDSLGIPYQYMQDCWSIFKDVVWDHPSAEESKQADRAAFKAHGGKRGLTARTIYPNHSCCINPLCTQATKQVPIKKEQQRRVVIFTTADGACPAWSIHLYCAACKTNYHNNFSVQNGVHTYYGGVPDLLQVGEHQFIENSLVNLWVDLMLTAWVSATNCARTYELSEERRGSDDLESEEWQFSSKLTTENVWDDFVLLALLEDHQKRHVQLQLPHTGKQKDRFTMAMTARNERIVHNGQPEIKHYCDKCMRTYRTDDGQRYKVEAAVTDGLTIGHPCCSTFACPIPLGSNRHRFCGSHSHLHLVCAIVGCDRPVVKHAKTIDGKITETTMKTCSDPSHQEMERLNKEQSQANFQLSQKLMRQNVSHPNDAMAEKRLIDLVDLEDAEEWFEVDPEDGCVRLFTVNNPGATGELDALTSLQVPCPSKPDTGNRKIKAQFGRRRTHNEQIIVKTCGIICSRATFLAPSMSIGSEGDPS</sequence>
<dbReference type="InterPro" id="IPR040898">
    <property type="entry name" value="CxC6"/>
</dbReference>
<evidence type="ECO:0000259" key="2">
    <source>
        <dbReference type="Pfam" id="PF18721"/>
    </source>
</evidence>
<gene>
    <name evidence="3" type="ORF">PILCRDRAFT_12566</name>
</gene>
<reference evidence="3 4" key="1">
    <citation type="submission" date="2014-04" db="EMBL/GenBank/DDBJ databases">
        <authorList>
            <consortium name="DOE Joint Genome Institute"/>
            <person name="Kuo A."/>
            <person name="Tarkka M."/>
            <person name="Buscot F."/>
            <person name="Kohler A."/>
            <person name="Nagy L.G."/>
            <person name="Floudas D."/>
            <person name="Copeland A."/>
            <person name="Barry K.W."/>
            <person name="Cichocki N."/>
            <person name="Veneault-Fourrey C."/>
            <person name="LaButti K."/>
            <person name="Lindquist E.A."/>
            <person name="Lipzen A."/>
            <person name="Lundell T."/>
            <person name="Morin E."/>
            <person name="Murat C."/>
            <person name="Sun H."/>
            <person name="Tunlid A."/>
            <person name="Henrissat B."/>
            <person name="Grigoriev I.V."/>
            <person name="Hibbett D.S."/>
            <person name="Martin F."/>
            <person name="Nordberg H.P."/>
            <person name="Cantor M.N."/>
            <person name="Hua S.X."/>
        </authorList>
    </citation>
    <scope>NUCLEOTIDE SEQUENCE [LARGE SCALE GENOMIC DNA]</scope>
    <source>
        <strain evidence="3 4">F 1598</strain>
    </source>
</reference>
<feature type="domain" description="CxC5 like cysteine cluster associated with KDZ" evidence="1">
    <location>
        <begin position="112"/>
        <end position="229"/>
    </location>
</feature>
<accession>A0A0C3EVZ7</accession>
<organism evidence="3 4">
    <name type="scientific">Piloderma croceum (strain F 1598)</name>
    <dbReference type="NCBI Taxonomy" id="765440"/>
    <lineage>
        <taxon>Eukaryota</taxon>
        <taxon>Fungi</taxon>
        <taxon>Dikarya</taxon>
        <taxon>Basidiomycota</taxon>
        <taxon>Agaricomycotina</taxon>
        <taxon>Agaricomycetes</taxon>
        <taxon>Agaricomycetidae</taxon>
        <taxon>Atheliales</taxon>
        <taxon>Atheliaceae</taxon>
        <taxon>Piloderma</taxon>
    </lineage>
</organism>